<evidence type="ECO:0000259" key="2">
    <source>
        <dbReference type="PROSITE" id="PS51038"/>
    </source>
</evidence>
<feature type="compositionally biased region" description="Basic residues" evidence="1">
    <location>
        <begin position="84"/>
        <end position="101"/>
    </location>
</feature>
<reference evidence="3 4" key="1">
    <citation type="submission" date="2015-01" db="EMBL/GenBank/DDBJ databases">
        <title>The Genome Sequence of Exophiala xenobiotica CBS118157.</title>
        <authorList>
            <consortium name="The Broad Institute Genomics Platform"/>
            <person name="Cuomo C."/>
            <person name="de Hoog S."/>
            <person name="Gorbushina A."/>
            <person name="Stielow B."/>
            <person name="Teixiera M."/>
            <person name="Abouelleil A."/>
            <person name="Chapman S.B."/>
            <person name="Priest M."/>
            <person name="Young S.K."/>
            <person name="Wortman J."/>
            <person name="Nusbaum C."/>
            <person name="Birren B."/>
        </authorList>
    </citation>
    <scope>NUCLEOTIDE SEQUENCE [LARGE SCALE GENOMIC DNA]</scope>
    <source>
        <strain evidence="3 4">CBS 118157</strain>
    </source>
</reference>
<evidence type="ECO:0000313" key="3">
    <source>
        <dbReference type="EMBL" id="KIW56253.1"/>
    </source>
</evidence>
<dbReference type="Proteomes" id="UP000054342">
    <property type="component" value="Unassembled WGS sequence"/>
</dbReference>
<feature type="domain" description="BAH" evidence="2">
    <location>
        <begin position="150"/>
        <end position="283"/>
    </location>
</feature>
<dbReference type="STRING" id="348802.A0A0D2ELD4"/>
<dbReference type="AlphaFoldDB" id="A0A0D2ELD4"/>
<dbReference type="Gene3D" id="2.30.30.490">
    <property type="match status" value="1"/>
</dbReference>
<evidence type="ECO:0000313" key="4">
    <source>
        <dbReference type="Proteomes" id="UP000054342"/>
    </source>
</evidence>
<dbReference type="RefSeq" id="XP_013316837.1">
    <property type="nucleotide sequence ID" value="XM_013461383.1"/>
</dbReference>
<dbReference type="CDD" id="cd04370">
    <property type="entry name" value="BAH"/>
    <property type="match status" value="1"/>
</dbReference>
<protein>
    <recommendedName>
        <fullName evidence="2">BAH domain-containing protein</fullName>
    </recommendedName>
</protein>
<dbReference type="GeneID" id="25326835"/>
<dbReference type="Pfam" id="PF01426">
    <property type="entry name" value="BAH"/>
    <property type="match status" value="1"/>
</dbReference>
<dbReference type="OrthoDB" id="10259622at2759"/>
<dbReference type="HOGENOM" id="CLU_050231_0_0_1"/>
<dbReference type="PANTHER" id="PTHR46364">
    <property type="entry name" value="OS08G0421900 PROTEIN"/>
    <property type="match status" value="1"/>
</dbReference>
<dbReference type="InterPro" id="IPR001025">
    <property type="entry name" value="BAH_dom"/>
</dbReference>
<organism evidence="3 4">
    <name type="scientific">Exophiala xenobiotica</name>
    <dbReference type="NCBI Taxonomy" id="348802"/>
    <lineage>
        <taxon>Eukaryota</taxon>
        <taxon>Fungi</taxon>
        <taxon>Dikarya</taxon>
        <taxon>Ascomycota</taxon>
        <taxon>Pezizomycotina</taxon>
        <taxon>Eurotiomycetes</taxon>
        <taxon>Chaetothyriomycetidae</taxon>
        <taxon>Chaetothyriales</taxon>
        <taxon>Herpotrichiellaceae</taxon>
        <taxon>Exophiala</taxon>
    </lineage>
</organism>
<dbReference type="InterPro" id="IPR043151">
    <property type="entry name" value="BAH_sf"/>
</dbReference>
<gene>
    <name evidence="3" type="ORF">PV05_04927</name>
</gene>
<evidence type="ECO:0000256" key="1">
    <source>
        <dbReference type="SAM" id="MobiDB-lite"/>
    </source>
</evidence>
<dbReference type="EMBL" id="KN847319">
    <property type="protein sequence ID" value="KIW56253.1"/>
    <property type="molecule type" value="Genomic_DNA"/>
</dbReference>
<dbReference type="PROSITE" id="PS51038">
    <property type="entry name" value="BAH"/>
    <property type="match status" value="1"/>
</dbReference>
<proteinExistence type="predicted"/>
<accession>A0A0D2ELD4</accession>
<dbReference type="SUPFAM" id="SSF57903">
    <property type="entry name" value="FYVE/PHD zinc finger"/>
    <property type="match status" value="1"/>
</dbReference>
<feature type="region of interest" description="Disordered" evidence="1">
    <location>
        <begin position="1"/>
        <end position="104"/>
    </location>
</feature>
<keyword evidence="4" id="KW-1185">Reference proteome</keyword>
<sequence length="459" mass="51608">MASTASAAEPYPPNMPLTPGESDHEDTTQSSPMVGRKRNAGEMENDGEKSNTSGADQDQGQGVGVTETIEAEVSPDFTIECPPRPKRPTHSKRPRRPKRKIPSVPDNVHIEEDAPVLAPNLHIKYAVRPGDKWAKLLKFKNAKFKDPVAVIYSSGQIVYVNRHTPVRPCPPAEATEDEKLQYDKENLWVGLISDFRAENQEKVYARVFWLYWPEELPMGRQPYHGKRELVLSNHVDIIEAQAIASHAEISQWDENDDSNKTVLQERYWRQTLDLNKLARNPDHALSKLRQFCICGGYDNPSLDMYQCHKVGCGMWNHEACLVKAIEERAWEKFKKGALTHEVQEREESKGLAQKVGEAVSHLADRVFGKDEVKAEPQSTTTAITKGNKKLKAATDKQKPWTGKLQGQIIKVERGGADDTHYATVTQYVPKSSSKSAPSDFEPEIWQMKMGCLKCGEALN</sequence>
<name>A0A0D2ELD4_9EURO</name>
<dbReference type="InterPro" id="IPR011011">
    <property type="entry name" value="Znf_FYVE_PHD"/>
</dbReference>
<dbReference type="GO" id="GO:0003682">
    <property type="term" value="F:chromatin binding"/>
    <property type="evidence" value="ECO:0007669"/>
    <property type="project" value="InterPro"/>
</dbReference>